<sequence length="419" mass="46022">MTGVTYGKRMGTVIHNLEFVPACDLLDCVHRARITKHMGADDCGGVFFDTAFNVPGRDVPGGGVDIGKDRPYAFPLQRAAGRHEAERRRHCTATQAQRAVRHLQGERAVIGQDDVPDPQVFLESVFKLAGQRTVIGQPAACIDPLDIPLELVDITKVSLGHVNHRSLHVPVYHCVARVDSEHWRLPCIGFRRRNAGLRADACSPLLGMVENQAGHPAATVWVTEMEDRRGTFKTRAAGLIGVQSAITPEQVDIAGLQFQYLGLEPFVPDRNPHGPAREAVLQQRLLDDVERDVLADVAQIGKQHQVAAFLSLGRDVDRNQRGHQTGVVVKAIGLTQPLFALNAAQHRKDLIADALPLRAMLIKLAQQVFEFRRRPQTGQQTFTQCCFTVIGEVLTGVLRSLSVGKGSQLLKVGVVEYVL</sequence>
<protein>
    <submittedName>
        <fullName evidence="1">Uncharacterized protein</fullName>
    </submittedName>
</protein>
<evidence type="ECO:0000313" key="2">
    <source>
        <dbReference type="Proteomes" id="UP000050562"/>
    </source>
</evidence>
<dbReference type="Proteomes" id="UP000050562">
    <property type="component" value="Unassembled WGS sequence"/>
</dbReference>
<dbReference type="EMBL" id="LJRC01000156">
    <property type="protein sequence ID" value="KPY35901.1"/>
    <property type="molecule type" value="Genomic_DNA"/>
</dbReference>
<proteinExistence type="predicted"/>
<reference evidence="1 2" key="1">
    <citation type="submission" date="2015-09" db="EMBL/GenBank/DDBJ databases">
        <title>Genome announcement of multiple Pseudomonas syringae strains.</title>
        <authorList>
            <person name="Thakur S."/>
            <person name="Wang P.W."/>
            <person name="Gong Y."/>
            <person name="Weir B.S."/>
            <person name="Guttman D.S."/>
        </authorList>
    </citation>
    <scope>NUCLEOTIDE SEQUENCE [LARGE SCALE GENOMIC DNA]</scope>
    <source>
        <strain evidence="1 2">ICMP3956</strain>
    </source>
</reference>
<dbReference type="AlphaFoldDB" id="A0A0Q0AQ36"/>
<accession>A0A0Q0AQ36</accession>
<gene>
    <name evidence="1" type="ORF">ALO52_05157</name>
</gene>
<name>A0A0Q0AQ36_9PSED</name>
<organism evidence="1 2">
    <name type="scientific">Pseudomonas syringae pv. primulae</name>
    <dbReference type="NCBI Taxonomy" id="251707"/>
    <lineage>
        <taxon>Bacteria</taxon>
        <taxon>Pseudomonadati</taxon>
        <taxon>Pseudomonadota</taxon>
        <taxon>Gammaproteobacteria</taxon>
        <taxon>Pseudomonadales</taxon>
        <taxon>Pseudomonadaceae</taxon>
        <taxon>Pseudomonas</taxon>
    </lineage>
</organism>
<evidence type="ECO:0000313" key="1">
    <source>
        <dbReference type="EMBL" id="KPY35901.1"/>
    </source>
</evidence>
<comment type="caution">
    <text evidence="1">The sequence shown here is derived from an EMBL/GenBank/DDBJ whole genome shotgun (WGS) entry which is preliminary data.</text>
</comment>